<name>K8EF17_9CHLO</name>
<evidence type="ECO:0000259" key="13">
    <source>
        <dbReference type="Pfam" id="PF02803"/>
    </source>
</evidence>
<dbReference type="GO" id="GO:0005777">
    <property type="term" value="C:peroxisome"/>
    <property type="evidence" value="ECO:0007669"/>
    <property type="project" value="UniProtKB-SubCell"/>
</dbReference>
<evidence type="ECO:0000256" key="9">
    <source>
        <dbReference type="ARBA" id="ARBA00024073"/>
    </source>
</evidence>
<keyword evidence="3 11" id="KW-0808">Transferase</keyword>
<evidence type="ECO:0000256" key="3">
    <source>
        <dbReference type="ARBA" id="ARBA00022679"/>
    </source>
</evidence>
<dbReference type="PROSITE" id="PS00737">
    <property type="entry name" value="THIOLASE_2"/>
    <property type="match status" value="1"/>
</dbReference>
<dbReference type="Proteomes" id="UP000198341">
    <property type="component" value="Chromosome 5"/>
</dbReference>
<accession>K8EF17</accession>
<dbReference type="OrthoDB" id="5404651at2759"/>
<dbReference type="KEGG" id="bpg:Bathy05g04770"/>
<dbReference type="InterPro" id="IPR020616">
    <property type="entry name" value="Thiolase_N"/>
</dbReference>
<feature type="active site" description="Acyl-thioester intermediate" evidence="10">
    <location>
        <position position="147"/>
    </location>
</feature>
<evidence type="ECO:0000313" key="15">
    <source>
        <dbReference type="Proteomes" id="UP000198341"/>
    </source>
</evidence>
<dbReference type="Pfam" id="PF00108">
    <property type="entry name" value="Thiolase_N"/>
    <property type="match status" value="1"/>
</dbReference>
<dbReference type="EMBL" id="FO082274">
    <property type="protein sequence ID" value="CCO16727.1"/>
    <property type="molecule type" value="Genomic_DNA"/>
</dbReference>
<comment type="similarity">
    <text evidence="2 11">Belongs to the thiolase-like superfamily. Thiolase family.</text>
</comment>
<evidence type="ECO:0000256" key="10">
    <source>
        <dbReference type="PIRSR" id="PIRSR000429-1"/>
    </source>
</evidence>
<proteinExistence type="inferred from homology"/>
<evidence type="ECO:0000256" key="11">
    <source>
        <dbReference type="RuleBase" id="RU003557"/>
    </source>
</evidence>
<dbReference type="Pfam" id="PF02803">
    <property type="entry name" value="Thiolase_C"/>
    <property type="match status" value="1"/>
</dbReference>
<keyword evidence="8 11" id="KW-0012">Acyltransferase</keyword>
<feature type="domain" description="Thiolase C-terminal" evidence="13">
    <location>
        <begin position="323"/>
        <end position="447"/>
    </location>
</feature>
<dbReference type="eggNOG" id="KOG1389">
    <property type="taxonomic scope" value="Eukaryota"/>
</dbReference>
<dbReference type="InterPro" id="IPR020617">
    <property type="entry name" value="Thiolase_C"/>
</dbReference>
<dbReference type="InterPro" id="IPR020613">
    <property type="entry name" value="Thiolase_CS"/>
</dbReference>
<dbReference type="EC" id="2.3.1.16" evidence="9"/>
<evidence type="ECO:0000256" key="4">
    <source>
        <dbReference type="ARBA" id="ARBA00022832"/>
    </source>
</evidence>
<feature type="active site" description="Proton acceptor" evidence="10">
    <location>
        <position position="434"/>
    </location>
</feature>
<evidence type="ECO:0000313" key="14">
    <source>
        <dbReference type="EMBL" id="CCO16727.1"/>
    </source>
</evidence>
<evidence type="ECO:0000256" key="5">
    <source>
        <dbReference type="ARBA" id="ARBA00022946"/>
    </source>
</evidence>
<dbReference type="PROSITE" id="PS00099">
    <property type="entry name" value="THIOLASE_3"/>
    <property type="match status" value="1"/>
</dbReference>
<dbReference type="PANTHER" id="PTHR43853:SF8">
    <property type="entry name" value="3-KETOACYL-COA THIOLASE, PEROXISOMAL"/>
    <property type="match status" value="1"/>
</dbReference>
<dbReference type="Gene3D" id="3.40.47.10">
    <property type="match status" value="1"/>
</dbReference>
<dbReference type="InterPro" id="IPR020610">
    <property type="entry name" value="Thiolase_AS"/>
</dbReference>
<comment type="subcellular location">
    <subcellularLocation>
        <location evidence="1">Peroxisome</location>
    </subcellularLocation>
</comment>
<keyword evidence="7" id="KW-0576">Peroxisome</keyword>
<keyword evidence="15" id="KW-1185">Reference proteome</keyword>
<evidence type="ECO:0000259" key="12">
    <source>
        <dbReference type="Pfam" id="PF00108"/>
    </source>
</evidence>
<dbReference type="NCBIfam" id="TIGR01930">
    <property type="entry name" value="AcCoA-C-Actrans"/>
    <property type="match status" value="1"/>
</dbReference>
<keyword evidence="4" id="KW-0276">Fatty acid metabolism</keyword>
<dbReference type="GeneID" id="19015980"/>
<organism evidence="14 15">
    <name type="scientific">Bathycoccus prasinos</name>
    <dbReference type="NCBI Taxonomy" id="41875"/>
    <lineage>
        <taxon>Eukaryota</taxon>
        <taxon>Viridiplantae</taxon>
        <taxon>Chlorophyta</taxon>
        <taxon>Mamiellophyceae</taxon>
        <taxon>Mamiellales</taxon>
        <taxon>Bathycoccaceae</taxon>
        <taxon>Bathycoccus</taxon>
    </lineage>
</organism>
<evidence type="ECO:0000256" key="7">
    <source>
        <dbReference type="ARBA" id="ARBA00023140"/>
    </source>
</evidence>
<dbReference type="AlphaFoldDB" id="K8EF17"/>
<sequence length="448" mass="47474">MSNNNTNNAMKRVERLKTHFVVSAPLLNNESSTTNNSFVERQETSFFSSPFGSSKHPDDVVIVCALRTPITRARKGGLKDTTADDLVATVLAAALRETENINANDIGDVVVGSVLGDSSQRANECRIGMFLAGFPVKVPVRTVNRQCSSGLQACADVASAIKAGYYEVGIAAGVETMSKNPMKWDGGFNPKAASVTNAQNCLIPMGVTSENVAAKWHISRETQDAFAAESHRRAAEARRNGKFKSQIVPVVTKIIDKETKEEKEIVVSEDDGIREGVTVENLAKLKPVFKKGGSTTAGNASQVSDGAGVVILCKRSYATKNGLKIMAKWKSFSAVGCPPEIMGIGPAVAIPDACERAGVKVSDINLFELNEAFASQASYCVNHLKLSKDIVNVNGGAIALGHPLGATGARCMATLLHEMHSRDASCKLGVVSMCIGSGMGAAAVVERE</sequence>
<keyword evidence="5" id="KW-0809">Transit peptide</keyword>
<dbReference type="STRING" id="41875.K8EF17"/>
<dbReference type="GO" id="GO:0003988">
    <property type="term" value="F:acetyl-CoA C-acyltransferase activity"/>
    <property type="evidence" value="ECO:0007669"/>
    <property type="project" value="UniProtKB-EC"/>
</dbReference>
<dbReference type="SUPFAM" id="SSF53901">
    <property type="entry name" value="Thiolase-like"/>
    <property type="match status" value="2"/>
</dbReference>
<dbReference type="GO" id="GO:0010124">
    <property type="term" value="P:phenylacetate catabolic process"/>
    <property type="evidence" value="ECO:0007669"/>
    <property type="project" value="TreeGrafter"/>
</dbReference>
<dbReference type="InterPro" id="IPR002155">
    <property type="entry name" value="Thiolase"/>
</dbReference>
<evidence type="ECO:0000256" key="6">
    <source>
        <dbReference type="ARBA" id="ARBA00023098"/>
    </source>
</evidence>
<evidence type="ECO:0000256" key="8">
    <source>
        <dbReference type="ARBA" id="ARBA00023315"/>
    </source>
</evidence>
<dbReference type="RefSeq" id="XP_007513169.1">
    <property type="nucleotide sequence ID" value="XM_007513107.1"/>
</dbReference>
<dbReference type="GO" id="GO:0006635">
    <property type="term" value="P:fatty acid beta-oxidation"/>
    <property type="evidence" value="ECO:0007669"/>
    <property type="project" value="TreeGrafter"/>
</dbReference>
<dbReference type="PANTHER" id="PTHR43853">
    <property type="entry name" value="3-KETOACYL-COA THIOLASE, PEROXISOMAL"/>
    <property type="match status" value="1"/>
</dbReference>
<dbReference type="InterPro" id="IPR016039">
    <property type="entry name" value="Thiolase-like"/>
</dbReference>
<dbReference type="InterPro" id="IPR050215">
    <property type="entry name" value="Thiolase-like_sf_Thiolase"/>
</dbReference>
<keyword evidence="6" id="KW-0443">Lipid metabolism</keyword>
<reference evidence="14 15" key="1">
    <citation type="submission" date="2011-10" db="EMBL/GenBank/DDBJ databases">
        <authorList>
            <person name="Genoscope - CEA"/>
        </authorList>
    </citation>
    <scope>NUCLEOTIDE SEQUENCE [LARGE SCALE GENOMIC DNA]</scope>
    <source>
        <strain evidence="14 15">RCC 1105</strain>
    </source>
</reference>
<dbReference type="PIRSF" id="PIRSF000429">
    <property type="entry name" value="Ac-CoA_Ac_transf"/>
    <property type="match status" value="1"/>
</dbReference>
<protein>
    <recommendedName>
        <fullName evidence="9">acetyl-CoA C-acyltransferase</fullName>
        <ecNumber evidence="9">2.3.1.16</ecNumber>
    </recommendedName>
</protein>
<evidence type="ECO:0000256" key="2">
    <source>
        <dbReference type="ARBA" id="ARBA00010982"/>
    </source>
</evidence>
<feature type="active site" description="Proton acceptor" evidence="10">
    <location>
        <position position="402"/>
    </location>
</feature>
<dbReference type="CDD" id="cd00751">
    <property type="entry name" value="thiolase"/>
    <property type="match status" value="1"/>
</dbReference>
<feature type="domain" description="Thiolase N-terminal" evidence="12">
    <location>
        <begin position="60"/>
        <end position="316"/>
    </location>
</feature>
<gene>
    <name evidence="14" type="ORF">Bathy05g04770</name>
</gene>
<dbReference type="FunFam" id="3.40.47.10:FF:000010">
    <property type="entry name" value="Acetyl-CoA acetyltransferase (Thiolase)"/>
    <property type="match status" value="1"/>
</dbReference>
<evidence type="ECO:0000256" key="1">
    <source>
        <dbReference type="ARBA" id="ARBA00004275"/>
    </source>
</evidence>